<dbReference type="AlphaFoldDB" id="A0A4R4FG24"/>
<dbReference type="GO" id="GO:0080120">
    <property type="term" value="P:CAAX-box protein maturation"/>
    <property type="evidence" value="ECO:0007669"/>
    <property type="project" value="UniProtKB-ARBA"/>
</dbReference>
<feature type="transmembrane region" description="Helical" evidence="1">
    <location>
        <begin position="44"/>
        <end position="62"/>
    </location>
</feature>
<feature type="transmembrane region" description="Helical" evidence="1">
    <location>
        <begin position="140"/>
        <end position="163"/>
    </location>
</feature>
<name>A0A4R4FG24_9FIRM</name>
<feature type="transmembrane region" description="Helical" evidence="1">
    <location>
        <begin position="78"/>
        <end position="97"/>
    </location>
</feature>
<keyword evidence="3" id="KW-0645">Protease</keyword>
<proteinExistence type="predicted"/>
<keyword evidence="4" id="KW-1185">Reference proteome</keyword>
<sequence>MNQKIQCKKTICSIIMWLLLIQGLLLGMKQIVFCFVNETLYTRSMTTMVSMMILFAIIFLYCQRSKRIMSFFPTKFSSPYIIVTVIAVSFYVVTLFFVKRLSIQSFLMLLYGSIITPIFEESLFRGLIWNRLNSCFAKEWKTYMTVTLLFALWHIGYAIGIYFWKGGNLLNFIIMKVMIGAIFGLITGAIRYKTKNCYLGILVHGMLNAFG</sequence>
<feature type="transmembrane region" description="Helical" evidence="1">
    <location>
        <begin position="169"/>
        <end position="190"/>
    </location>
</feature>
<reference evidence="3 4" key="1">
    <citation type="journal article" date="2016" name="Nat. Microbiol.">
        <title>The Mouse Intestinal Bacterial Collection (miBC) provides host-specific insight into cultured diversity and functional potential of the gut microbiota.</title>
        <authorList>
            <person name="Lagkouvardos I."/>
            <person name="Pukall R."/>
            <person name="Abt B."/>
            <person name="Foesel B.U."/>
            <person name="Meier-Kolthoff J.P."/>
            <person name="Kumar N."/>
            <person name="Bresciani A."/>
            <person name="Martinez I."/>
            <person name="Just S."/>
            <person name="Ziegler C."/>
            <person name="Brugiroux S."/>
            <person name="Garzetti D."/>
            <person name="Wenning M."/>
            <person name="Bui T.P."/>
            <person name="Wang J."/>
            <person name="Hugenholtz F."/>
            <person name="Plugge C.M."/>
            <person name="Peterson D.A."/>
            <person name="Hornef M.W."/>
            <person name="Baines J.F."/>
            <person name="Smidt H."/>
            <person name="Walter J."/>
            <person name="Kristiansen K."/>
            <person name="Nielsen H.B."/>
            <person name="Haller D."/>
            <person name="Overmann J."/>
            <person name="Stecher B."/>
            <person name="Clavel T."/>
        </authorList>
    </citation>
    <scope>NUCLEOTIDE SEQUENCE [LARGE SCALE GENOMIC DNA]</scope>
    <source>
        <strain evidence="3 4">DSM 28560</strain>
    </source>
</reference>
<protein>
    <submittedName>
        <fullName evidence="3">CPBP family intramembrane metalloprotease</fullName>
    </submittedName>
</protein>
<dbReference type="InterPro" id="IPR003675">
    <property type="entry name" value="Rce1/LyrA-like_dom"/>
</dbReference>
<evidence type="ECO:0000256" key="1">
    <source>
        <dbReference type="SAM" id="Phobius"/>
    </source>
</evidence>
<keyword evidence="3" id="KW-0378">Hydrolase</keyword>
<comment type="caution">
    <text evidence="3">The sequence shown here is derived from an EMBL/GenBank/DDBJ whole genome shotgun (WGS) entry which is preliminary data.</text>
</comment>
<evidence type="ECO:0000313" key="4">
    <source>
        <dbReference type="Proteomes" id="UP000295710"/>
    </source>
</evidence>
<feature type="domain" description="CAAX prenyl protease 2/Lysostaphin resistance protein A-like" evidence="2">
    <location>
        <begin position="104"/>
        <end position="210"/>
    </location>
</feature>
<dbReference type="EMBL" id="SMMX01000003">
    <property type="protein sequence ID" value="TDA22577.1"/>
    <property type="molecule type" value="Genomic_DNA"/>
</dbReference>
<dbReference type="Pfam" id="PF02517">
    <property type="entry name" value="Rce1-like"/>
    <property type="match status" value="1"/>
</dbReference>
<dbReference type="GO" id="GO:0008237">
    <property type="term" value="F:metallopeptidase activity"/>
    <property type="evidence" value="ECO:0007669"/>
    <property type="project" value="UniProtKB-KW"/>
</dbReference>
<keyword evidence="1" id="KW-0472">Membrane</keyword>
<accession>A0A4R4FG24</accession>
<keyword evidence="1" id="KW-1133">Transmembrane helix</keyword>
<organism evidence="3 4">
    <name type="scientific">Extibacter muris</name>
    <dbReference type="NCBI Taxonomy" id="1796622"/>
    <lineage>
        <taxon>Bacteria</taxon>
        <taxon>Bacillati</taxon>
        <taxon>Bacillota</taxon>
        <taxon>Clostridia</taxon>
        <taxon>Lachnospirales</taxon>
        <taxon>Lachnospiraceae</taxon>
        <taxon>Extibacter</taxon>
    </lineage>
</organism>
<feature type="transmembrane region" description="Helical" evidence="1">
    <location>
        <begin position="103"/>
        <end position="119"/>
    </location>
</feature>
<gene>
    <name evidence="3" type="ORF">E1963_03920</name>
</gene>
<dbReference type="GO" id="GO:0006508">
    <property type="term" value="P:proteolysis"/>
    <property type="evidence" value="ECO:0007669"/>
    <property type="project" value="UniProtKB-KW"/>
</dbReference>
<dbReference type="GO" id="GO:0004175">
    <property type="term" value="F:endopeptidase activity"/>
    <property type="evidence" value="ECO:0007669"/>
    <property type="project" value="UniProtKB-ARBA"/>
</dbReference>
<keyword evidence="3" id="KW-0482">Metalloprotease</keyword>
<evidence type="ECO:0000259" key="2">
    <source>
        <dbReference type="Pfam" id="PF02517"/>
    </source>
</evidence>
<keyword evidence="1" id="KW-0812">Transmembrane</keyword>
<dbReference type="Proteomes" id="UP000295710">
    <property type="component" value="Unassembled WGS sequence"/>
</dbReference>
<evidence type="ECO:0000313" key="3">
    <source>
        <dbReference type="EMBL" id="TDA22577.1"/>
    </source>
</evidence>